<dbReference type="GO" id="GO:0004493">
    <property type="term" value="F:methylmalonyl-CoA epimerase activity"/>
    <property type="evidence" value="ECO:0007669"/>
    <property type="project" value="UniProtKB-EC"/>
</dbReference>
<gene>
    <name evidence="4" type="primary">mce</name>
    <name evidence="4" type="ORF">OE105_07035</name>
</gene>
<reference evidence="4" key="1">
    <citation type="submission" date="2022-09" db="EMBL/GenBank/DDBJ databases">
        <title>Complete Genomes of Fervidibacillus albus and Fervidibacillus halotolerans isolated from tidal flat sediments.</title>
        <authorList>
            <person name="Kwon K.K."/>
            <person name="Yang S.-H."/>
            <person name="Park M.J."/>
            <person name="Oh H.-M."/>
        </authorList>
    </citation>
    <scope>NUCLEOTIDE SEQUENCE</scope>
    <source>
        <strain evidence="4">MEBiC13594</strain>
    </source>
</reference>
<keyword evidence="2" id="KW-0479">Metal-binding</keyword>
<dbReference type="Proteomes" id="UP001164726">
    <property type="component" value="Chromosome"/>
</dbReference>
<evidence type="ECO:0000259" key="3">
    <source>
        <dbReference type="PROSITE" id="PS51819"/>
    </source>
</evidence>
<dbReference type="PANTHER" id="PTHR43048">
    <property type="entry name" value="METHYLMALONYL-COA EPIMERASE"/>
    <property type="match status" value="1"/>
</dbReference>
<dbReference type="InterPro" id="IPR051785">
    <property type="entry name" value="MMCE/EMCE_epimerase"/>
</dbReference>
<dbReference type="Pfam" id="PF13669">
    <property type="entry name" value="Glyoxalase_4"/>
    <property type="match status" value="1"/>
</dbReference>
<dbReference type="SUPFAM" id="SSF54593">
    <property type="entry name" value="Glyoxalase/Bleomycin resistance protein/Dihydroxybiphenyl dioxygenase"/>
    <property type="match status" value="1"/>
</dbReference>
<dbReference type="EC" id="5.1.99.1" evidence="4"/>
<dbReference type="PROSITE" id="PS51819">
    <property type="entry name" value="VOC"/>
    <property type="match status" value="1"/>
</dbReference>
<name>A0A9E8RYK3_9BACI</name>
<dbReference type="EMBL" id="CP106877">
    <property type="protein sequence ID" value="WAA13920.1"/>
    <property type="molecule type" value="Genomic_DNA"/>
</dbReference>
<dbReference type="PANTHER" id="PTHR43048:SF3">
    <property type="entry name" value="METHYLMALONYL-COA EPIMERASE, MITOCHONDRIAL"/>
    <property type="match status" value="1"/>
</dbReference>
<evidence type="ECO:0000256" key="2">
    <source>
        <dbReference type="ARBA" id="ARBA00022723"/>
    </source>
</evidence>
<feature type="domain" description="VOC" evidence="3">
    <location>
        <begin position="5"/>
        <end position="133"/>
    </location>
</feature>
<protein>
    <submittedName>
        <fullName evidence="4">Methylmalonyl-CoA epimerase</fullName>
        <ecNumber evidence="4">5.1.99.1</ecNumber>
    </submittedName>
</protein>
<dbReference type="InterPro" id="IPR029068">
    <property type="entry name" value="Glyas_Bleomycin-R_OHBP_Dase"/>
</dbReference>
<organism evidence="4 5">
    <name type="scientific">Fervidibacillus halotolerans</name>
    <dbReference type="NCBI Taxonomy" id="2980027"/>
    <lineage>
        <taxon>Bacteria</taxon>
        <taxon>Bacillati</taxon>
        <taxon>Bacillota</taxon>
        <taxon>Bacilli</taxon>
        <taxon>Bacillales</taxon>
        <taxon>Bacillaceae</taxon>
        <taxon>Fervidibacillus</taxon>
    </lineage>
</organism>
<dbReference type="CDD" id="cd07249">
    <property type="entry name" value="MMCE"/>
    <property type="match status" value="1"/>
</dbReference>
<keyword evidence="4" id="KW-0413">Isomerase</keyword>
<evidence type="ECO:0000313" key="4">
    <source>
        <dbReference type="EMBL" id="WAA13920.1"/>
    </source>
</evidence>
<dbReference type="AlphaFoldDB" id="A0A9E8RYK3"/>
<dbReference type="NCBIfam" id="TIGR03081">
    <property type="entry name" value="metmalonyl_epim"/>
    <property type="match status" value="1"/>
</dbReference>
<proteinExistence type="inferred from homology"/>
<evidence type="ECO:0000313" key="5">
    <source>
        <dbReference type="Proteomes" id="UP001164726"/>
    </source>
</evidence>
<accession>A0A9E8RYK3</accession>
<dbReference type="GO" id="GO:0046872">
    <property type="term" value="F:metal ion binding"/>
    <property type="evidence" value="ECO:0007669"/>
    <property type="project" value="UniProtKB-KW"/>
</dbReference>
<keyword evidence="5" id="KW-1185">Reference proteome</keyword>
<dbReference type="Gene3D" id="3.10.180.10">
    <property type="entry name" value="2,3-Dihydroxybiphenyl 1,2-Dioxygenase, domain 1"/>
    <property type="match status" value="1"/>
</dbReference>
<dbReference type="KEGG" id="fhl:OE105_07035"/>
<dbReference type="InterPro" id="IPR017515">
    <property type="entry name" value="MeMalonyl-CoA_epimerase"/>
</dbReference>
<dbReference type="InterPro" id="IPR037523">
    <property type="entry name" value="VOC_core"/>
</dbReference>
<sequence>MEMHGIDHIGIAVYSIDKTLPFYTDILQFTYVKSEIVESEGVKVAFLDTGNVKIELLEPLHTDSPIHTFLEKRGEGIHHIALKTDDIERDLAFLEDQQIRLINKTPKKGAGDALVGFVHPKSTYGVLYEICQKKNKEH</sequence>
<comment type="similarity">
    <text evidence="1">Belongs to the methylmalonyl-CoA epimerase family.</text>
</comment>
<dbReference type="GO" id="GO:0046491">
    <property type="term" value="P:L-methylmalonyl-CoA metabolic process"/>
    <property type="evidence" value="ECO:0007669"/>
    <property type="project" value="TreeGrafter"/>
</dbReference>
<evidence type="ECO:0000256" key="1">
    <source>
        <dbReference type="ARBA" id="ARBA00009308"/>
    </source>
</evidence>